<comment type="caution">
    <text evidence="6">The sequence shown here is derived from an EMBL/GenBank/DDBJ whole genome shotgun (WGS) entry which is preliminary data.</text>
</comment>
<evidence type="ECO:0000256" key="2">
    <source>
        <dbReference type="ARBA" id="ARBA00009320"/>
    </source>
</evidence>
<dbReference type="RefSeq" id="WP_061995108.1">
    <property type="nucleotide sequence ID" value="NZ_JAAGPU010000014.1"/>
</dbReference>
<dbReference type="InterPro" id="IPR036038">
    <property type="entry name" value="Aminotransferase-like"/>
</dbReference>
<keyword evidence="6" id="KW-0456">Lyase</keyword>
<gene>
    <name evidence="6" type="ORF">G3M99_08730</name>
</gene>
<accession>A0A6M0H2H5</accession>
<dbReference type="PANTHER" id="PTHR42743">
    <property type="entry name" value="AMINO-ACID AMINOTRANSFERASE"/>
    <property type="match status" value="1"/>
</dbReference>
<dbReference type="EMBL" id="JAAGPU010000014">
    <property type="protein sequence ID" value="NEU04936.1"/>
    <property type="molecule type" value="Genomic_DNA"/>
</dbReference>
<dbReference type="Proteomes" id="UP000481872">
    <property type="component" value="Unassembled WGS sequence"/>
</dbReference>
<dbReference type="FunFam" id="3.20.10.10:FF:000002">
    <property type="entry name" value="D-alanine aminotransferase"/>
    <property type="match status" value="1"/>
</dbReference>
<proteinExistence type="inferred from homology"/>
<evidence type="ECO:0000256" key="4">
    <source>
        <dbReference type="RuleBase" id="RU004106"/>
    </source>
</evidence>
<sequence>MKNITLDDGYSFGRGCFETILVKDKPVLLKEHIKRLNDSLKILKIDKTITVNEVMDKIEALKIRDKALKIMVSRENVIYNSREIAYKESDYSKGFNITMSNVKRNENSDLTYIKSLNYLENIIEKEKAKNKGFDEVIFLNTENYIAEGAVSNVFFIKNDIIYTPSIECGILPGIIRGFLVDNIENIGYKIVKGRFTKDELLNCDGAFITNSLMGIMKINSLDNIKINENHMVDKIRSYYVSTLK</sequence>
<protein>
    <submittedName>
        <fullName evidence="6">4-amino-4-deoxychorismate lyase</fullName>
    </submittedName>
</protein>
<evidence type="ECO:0000256" key="3">
    <source>
        <dbReference type="ARBA" id="ARBA00022898"/>
    </source>
</evidence>
<dbReference type="Gene3D" id="3.30.470.10">
    <property type="match status" value="1"/>
</dbReference>
<comment type="similarity">
    <text evidence="2 4">Belongs to the class-IV pyridoxal-phosphate-dependent aminotransferase family.</text>
</comment>
<reference evidence="6 7" key="1">
    <citation type="submission" date="2020-02" db="EMBL/GenBank/DDBJ databases">
        <title>Genome assembly of a novel Clostridium senegalense strain.</title>
        <authorList>
            <person name="Gupta T.B."/>
            <person name="Jauregui R."/>
            <person name="Maclean P."/>
            <person name="Nawarathana A."/>
            <person name="Brightwell G."/>
        </authorList>
    </citation>
    <scope>NUCLEOTIDE SEQUENCE [LARGE SCALE GENOMIC DNA]</scope>
    <source>
        <strain evidence="6 7">AGRFS4</strain>
    </source>
</reference>
<dbReference type="InterPro" id="IPR018300">
    <property type="entry name" value="Aminotrans_IV_CS"/>
</dbReference>
<evidence type="ECO:0000256" key="5">
    <source>
        <dbReference type="RuleBase" id="RU004516"/>
    </source>
</evidence>
<dbReference type="CDD" id="cd00449">
    <property type="entry name" value="PLPDE_IV"/>
    <property type="match status" value="1"/>
</dbReference>
<dbReference type="GO" id="GO:0005829">
    <property type="term" value="C:cytosol"/>
    <property type="evidence" value="ECO:0007669"/>
    <property type="project" value="TreeGrafter"/>
</dbReference>
<comment type="cofactor">
    <cofactor evidence="1 5">
        <name>pyridoxal 5'-phosphate</name>
        <dbReference type="ChEBI" id="CHEBI:597326"/>
    </cofactor>
</comment>
<evidence type="ECO:0000313" key="7">
    <source>
        <dbReference type="Proteomes" id="UP000481872"/>
    </source>
</evidence>
<evidence type="ECO:0000256" key="1">
    <source>
        <dbReference type="ARBA" id="ARBA00001933"/>
    </source>
</evidence>
<name>A0A6M0H2H5_9CLOT</name>
<dbReference type="PANTHER" id="PTHR42743:SF11">
    <property type="entry name" value="AMINODEOXYCHORISMATE LYASE"/>
    <property type="match status" value="1"/>
</dbReference>
<dbReference type="InterPro" id="IPR001544">
    <property type="entry name" value="Aminotrans_IV"/>
</dbReference>
<organism evidence="6 7">
    <name type="scientific">Clostridium senegalense</name>
    <dbReference type="NCBI Taxonomy" id="1465809"/>
    <lineage>
        <taxon>Bacteria</taxon>
        <taxon>Bacillati</taxon>
        <taxon>Bacillota</taxon>
        <taxon>Clostridia</taxon>
        <taxon>Eubacteriales</taxon>
        <taxon>Clostridiaceae</taxon>
        <taxon>Clostridium</taxon>
    </lineage>
</organism>
<dbReference type="Gene3D" id="3.20.10.10">
    <property type="entry name" value="D-amino Acid Aminotransferase, subunit A, domain 2"/>
    <property type="match status" value="1"/>
</dbReference>
<dbReference type="GO" id="GO:0008652">
    <property type="term" value="P:amino acid biosynthetic process"/>
    <property type="evidence" value="ECO:0007669"/>
    <property type="project" value="UniProtKB-ARBA"/>
</dbReference>
<evidence type="ECO:0000313" key="6">
    <source>
        <dbReference type="EMBL" id="NEU04936.1"/>
    </source>
</evidence>
<dbReference type="AlphaFoldDB" id="A0A6M0H2H5"/>
<dbReference type="Pfam" id="PF01063">
    <property type="entry name" value="Aminotran_4"/>
    <property type="match status" value="1"/>
</dbReference>
<dbReference type="PROSITE" id="PS00770">
    <property type="entry name" value="AA_TRANSFER_CLASS_4"/>
    <property type="match status" value="1"/>
</dbReference>
<dbReference type="GO" id="GO:0016829">
    <property type="term" value="F:lyase activity"/>
    <property type="evidence" value="ECO:0007669"/>
    <property type="project" value="UniProtKB-KW"/>
</dbReference>
<keyword evidence="7" id="KW-1185">Reference proteome</keyword>
<dbReference type="InterPro" id="IPR043132">
    <property type="entry name" value="BCAT-like_C"/>
</dbReference>
<dbReference type="InterPro" id="IPR043131">
    <property type="entry name" value="BCAT-like_N"/>
</dbReference>
<dbReference type="GO" id="GO:0046394">
    <property type="term" value="P:carboxylic acid biosynthetic process"/>
    <property type="evidence" value="ECO:0007669"/>
    <property type="project" value="UniProtKB-ARBA"/>
</dbReference>
<keyword evidence="3 5" id="KW-0663">Pyridoxal phosphate</keyword>
<dbReference type="InterPro" id="IPR050571">
    <property type="entry name" value="Class-IV_PLP-Dep_Aminotrnsfr"/>
</dbReference>
<dbReference type="SUPFAM" id="SSF56752">
    <property type="entry name" value="D-aminoacid aminotransferase-like PLP-dependent enzymes"/>
    <property type="match status" value="1"/>
</dbReference>